<dbReference type="Proteomes" id="UP000306753">
    <property type="component" value="Unassembled WGS sequence"/>
</dbReference>
<keyword evidence="3" id="KW-1185">Reference proteome</keyword>
<organism evidence="2 3">
    <name type="scientific">Stutzerimonas nosocomialis</name>
    <dbReference type="NCBI Taxonomy" id="1056496"/>
    <lineage>
        <taxon>Bacteria</taxon>
        <taxon>Pseudomonadati</taxon>
        <taxon>Pseudomonadota</taxon>
        <taxon>Gammaproteobacteria</taxon>
        <taxon>Pseudomonadales</taxon>
        <taxon>Pseudomonadaceae</taxon>
        <taxon>Stutzerimonas</taxon>
    </lineage>
</organism>
<accession>A0A5R9Q906</accession>
<dbReference type="EMBL" id="QLAG01000039">
    <property type="protein sequence ID" value="TLX61614.1"/>
    <property type="molecule type" value="Genomic_DNA"/>
</dbReference>
<proteinExistence type="predicted"/>
<feature type="chain" id="PRO_5024279385" evidence="1">
    <location>
        <begin position="23"/>
        <end position="143"/>
    </location>
</feature>
<dbReference type="InterPro" id="IPR003795">
    <property type="entry name" value="DUF192"/>
</dbReference>
<dbReference type="PANTHER" id="PTHR37953:SF1">
    <property type="entry name" value="UPF0127 PROTEIN MJ1496"/>
    <property type="match status" value="1"/>
</dbReference>
<reference evidence="2 3" key="1">
    <citation type="journal article" date="2017" name="Eur. J. Clin. Microbiol. Infect. Dis.">
        <title>Uncommonly isolated clinical Pseudomonas: identification and phylogenetic assignation.</title>
        <authorList>
            <person name="Mulet M."/>
            <person name="Gomila M."/>
            <person name="Ramirez A."/>
            <person name="Cardew S."/>
            <person name="Moore E.R."/>
            <person name="Lalucat J."/>
            <person name="Garcia-Valdes E."/>
        </authorList>
    </citation>
    <scope>NUCLEOTIDE SEQUENCE [LARGE SCALE GENOMIC DNA]</scope>
    <source>
        <strain evidence="2 3">SD129</strain>
    </source>
</reference>
<protein>
    <submittedName>
        <fullName evidence="2">DUF192 domain-containing protein</fullName>
    </submittedName>
</protein>
<dbReference type="AlphaFoldDB" id="A0A5R9Q906"/>
<feature type="signal peptide" evidence="1">
    <location>
        <begin position="1"/>
        <end position="22"/>
    </location>
</feature>
<evidence type="ECO:0000256" key="1">
    <source>
        <dbReference type="SAM" id="SignalP"/>
    </source>
</evidence>
<evidence type="ECO:0000313" key="2">
    <source>
        <dbReference type="EMBL" id="TLX61614.1"/>
    </source>
</evidence>
<gene>
    <name evidence="2" type="ORF">DN820_20465</name>
</gene>
<keyword evidence="1" id="KW-0732">Signal</keyword>
<dbReference type="Gene3D" id="2.60.120.1140">
    <property type="entry name" value="Protein of unknown function DUF192"/>
    <property type="match status" value="1"/>
</dbReference>
<dbReference type="InterPro" id="IPR038695">
    <property type="entry name" value="Saro_0823-like_sf"/>
</dbReference>
<sequence>MKDGLRLSLLGLALACAPSLQAASLLPLRIGEAGMQAEFADTEDERRQGLMHRRELPQEQGMLFRFPQLGTHCLWMKNTPLPLSAAFMDDQGRIVDILDLQPLSLDIRCARRPSRFALEANQGWFEQRGIAIGDRVEGLPPVR</sequence>
<evidence type="ECO:0000313" key="3">
    <source>
        <dbReference type="Proteomes" id="UP000306753"/>
    </source>
</evidence>
<dbReference type="PANTHER" id="PTHR37953">
    <property type="entry name" value="UPF0127 PROTEIN MJ1496"/>
    <property type="match status" value="1"/>
</dbReference>
<comment type="caution">
    <text evidence="2">The sequence shown here is derived from an EMBL/GenBank/DDBJ whole genome shotgun (WGS) entry which is preliminary data.</text>
</comment>
<dbReference type="Pfam" id="PF02643">
    <property type="entry name" value="DUF192"/>
    <property type="match status" value="1"/>
</dbReference>
<name>A0A5R9Q906_9GAMM</name>
<dbReference type="RefSeq" id="WP_138412775.1">
    <property type="nucleotide sequence ID" value="NZ_QLAG01000039.1"/>
</dbReference>